<reference evidence="2 3" key="2">
    <citation type="submission" date="2018-11" db="EMBL/GenBank/DDBJ databases">
        <authorList>
            <consortium name="Pathogen Informatics"/>
        </authorList>
    </citation>
    <scope>NUCLEOTIDE SEQUENCE [LARGE SCALE GENOMIC DNA]</scope>
    <source>
        <strain evidence="2 3">Egypt</strain>
    </source>
</reference>
<evidence type="ECO:0000256" key="1">
    <source>
        <dbReference type="SAM" id="MobiDB-lite"/>
    </source>
</evidence>
<sequence length="296" mass="32629">MRQKRPVVVVHDRNRKQIVKSSTSSVIQSPYFLNNAPYDDQKQTTVMTDEERRKLTAASEESERSCIHTFPDKPDESSGSNMHSPDALEASFLQLTEYGPGQDEKQTIRSAPDLIDPKDSCAIPLTFISKRDQYECYKHPFDDPACTNACSSINSPPNTFLSAVSCTHDLEKPISSNSAFEGSYVLTSQPLYDHIKRFTSSELHPVKVSIQQSESAPVSEVQAVVPADHLVAFPAVNYSGVGQHLLLAATPAHGSPFSTMNQLRLVNIVVDPEQMFPQEVIGLLSGEENYPDSGAM</sequence>
<dbReference type="Proteomes" id="UP000272942">
    <property type="component" value="Unassembled WGS sequence"/>
</dbReference>
<evidence type="ECO:0000313" key="2">
    <source>
        <dbReference type="EMBL" id="VDP67015.1"/>
    </source>
</evidence>
<gene>
    <name evidence="2" type="ORF">ECPE_LOCUS2630</name>
</gene>
<protein>
    <submittedName>
        <fullName evidence="2 4">Uncharacterized protein</fullName>
    </submittedName>
</protein>
<feature type="compositionally biased region" description="Basic and acidic residues" evidence="1">
    <location>
        <begin position="61"/>
        <end position="76"/>
    </location>
</feature>
<evidence type="ECO:0000313" key="4">
    <source>
        <dbReference type="WBParaSite" id="ECPE_0000263301-mRNA-1"/>
    </source>
</evidence>
<accession>A0A183A6P5</accession>
<reference evidence="4" key="1">
    <citation type="submission" date="2016-06" db="UniProtKB">
        <authorList>
            <consortium name="WormBaseParasite"/>
        </authorList>
    </citation>
    <scope>IDENTIFICATION</scope>
</reference>
<dbReference type="WBParaSite" id="ECPE_0000263301-mRNA-1">
    <property type="protein sequence ID" value="ECPE_0000263301-mRNA-1"/>
    <property type="gene ID" value="ECPE_0000263301"/>
</dbReference>
<dbReference type="EMBL" id="UZAN01039742">
    <property type="protein sequence ID" value="VDP67015.1"/>
    <property type="molecule type" value="Genomic_DNA"/>
</dbReference>
<dbReference type="AlphaFoldDB" id="A0A183A6P5"/>
<organism evidence="4">
    <name type="scientific">Echinostoma caproni</name>
    <dbReference type="NCBI Taxonomy" id="27848"/>
    <lineage>
        <taxon>Eukaryota</taxon>
        <taxon>Metazoa</taxon>
        <taxon>Spiralia</taxon>
        <taxon>Lophotrochozoa</taxon>
        <taxon>Platyhelminthes</taxon>
        <taxon>Trematoda</taxon>
        <taxon>Digenea</taxon>
        <taxon>Plagiorchiida</taxon>
        <taxon>Echinostomata</taxon>
        <taxon>Echinostomatoidea</taxon>
        <taxon>Echinostomatidae</taxon>
        <taxon>Echinostoma</taxon>
    </lineage>
</organism>
<name>A0A183A6P5_9TREM</name>
<keyword evidence="3" id="KW-1185">Reference proteome</keyword>
<evidence type="ECO:0000313" key="3">
    <source>
        <dbReference type="Proteomes" id="UP000272942"/>
    </source>
</evidence>
<proteinExistence type="predicted"/>
<feature type="region of interest" description="Disordered" evidence="1">
    <location>
        <begin position="33"/>
        <end position="85"/>
    </location>
</feature>